<dbReference type="InterPro" id="IPR008966">
    <property type="entry name" value="Adhesion_dom_sf"/>
</dbReference>
<feature type="region of interest" description="Disordered" evidence="7">
    <location>
        <begin position="454"/>
        <end position="473"/>
    </location>
</feature>
<evidence type="ECO:0000256" key="6">
    <source>
        <dbReference type="ARBA" id="ARBA00023088"/>
    </source>
</evidence>
<dbReference type="InterPro" id="IPR041033">
    <property type="entry name" value="SpaA_PFL_dom_1"/>
</dbReference>
<feature type="compositionally biased region" description="Acidic residues" evidence="7">
    <location>
        <begin position="179"/>
        <end position="189"/>
    </location>
</feature>
<feature type="transmembrane region" description="Helical" evidence="8">
    <location>
        <begin position="3261"/>
        <end position="3279"/>
    </location>
</feature>
<dbReference type="GO" id="GO:0007155">
    <property type="term" value="P:cell adhesion"/>
    <property type="evidence" value="ECO:0007669"/>
    <property type="project" value="InterPro"/>
</dbReference>
<dbReference type="EMBL" id="AYSH01000017">
    <property type="protein sequence ID" value="EST89591.1"/>
    <property type="molecule type" value="Genomic_DNA"/>
</dbReference>
<feature type="domain" description="SpaA-like prealbumin fold" evidence="11">
    <location>
        <begin position="2300"/>
        <end position="2380"/>
    </location>
</feature>
<feature type="domain" description="SpaA-like prealbumin fold" evidence="11">
    <location>
        <begin position="2674"/>
        <end position="2756"/>
    </location>
</feature>
<dbReference type="Gene3D" id="2.60.40.1280">
    <property type="match status" value="1"/>
</dbReference>
<feature type="chain" id="PRO_5004749896" description="Gram-positive cocci surface proteins LPxTG domain-containing protein" evidence="9">
    <location>
        <begin position="29"/>
        <end position="3284"/>
    </location>
</feature>
<keyword evidence="8" id="KW-1133">Transmembrane helix</keyword>
<keyword evidence="5 9" id="KW-0732">Signal</keyword>
<dbReference type="eggNOG" id="COG4932">
    <property type="taxonomic scope" value="Bacteria"/>
</dbReference>
<dbReference type="SUPFAM" id="SSF49478">
    <property type="entry name" value="Cna protein B-type domain"/>
    <property type="match status" value="15"/>
</dbReference>
<dbReference type="PANTHER" id="PTHR36108">
    <property type="entry name" value="COLOSSIN-B-RELATED"/>
    <property type="match status" value="1"/>
</dbReference>
<feature type="domain" description="Collagen binding" evidence="10">
    <location>
        <begin position="923"/>
        <end position="1028"/>
    </location>
</feature>
<feature type="domain" description="SpaA-like prealbumin fold" evidence="11">
    <location>
        <begin position="2113"/>
        <end position="2195"/>
    </location>
</feature>
<feature type="domain" description="SpaA-like prealbumin fold" evidence="11">
    <location>
        <begin position="3145"/>
        <end position="3222"/>
    </location>
</feature>
<feature type="compositionally biased region" description="Basic and acidic residues" evidence="7">
    <location>
        <begin position="195"/>
        <end position="204"/>
    </location>
</feature>
<evidence type="ECO:0000256" key="8">
    <source>
        <dbReference type="SAM" id="Phobius"/>
    </source>
</evidence>
<feature type="domain" description="SpaA-like prealbumin fold" evidence="11">
    <location>
        <begin position="2205"/>
        <end position="2283"/>
    </location>
</feature>
<feature type="domain" description="SpaA-like prealbumin fold" evidence="11">
    <location>
        <begin position="2861"/>
        <end position="2940"/>
    </location>
</feature>
<dbReference type="InterPro" id="IPR011252">
    <property type="entry name" value="Fibrogen-bd_dom1"/>
</dbReference>
<dbReference type="STRING" id="1408226.T233_01346"/>
<evidence type="ECO:0000313" key="13">
    <source>
        <dbReference type="Proteomes" id="UP000018126"/>
    </source>
</evidence>
<comment type="similarity">
    <text evidence="2">Belongs to the serine-aspartate repeat-containing protein (SDr) family.</text>
</comment>
<evidence type="ECO:0008006" key="14">
    <source>
        <dbReference type="Google" id="ProtNLM"/>
    </source>
</evidence>
<protein>
    <recommendedName>
        <fullName evidence="14">Gram-positive cocci surface proteins LPxTG domain-containing protein</fullName>
    </recommendedName>
</protein>
<gene>
    <name evidence="12" type="ORF">T233_01346</name>
</gene>
<proteinExistence type="inferred from homology"/>
<evidence type="ECO:0000259" key="11">
    <source>
        <dbReference type="Pfam" id="PF17802"/>
    </source>
</evidence>
<name>V6Q307_9ENTE</name>
<dbReference type="InterPro" id="IPR008456">
    <property type="entry name" value="Collagen-bd_dom"/>
</dbReference>
<reference evidence="12 13" key="1">
    <citation type="journal article" date="2013" name="Genome Announc.">
        <title>High-Quality Draft Genome Sequence of Vagococcus lutrae Strain LBD1, Isolated from the Largemouth Bass Micropterus salmoides.</title>
        <authorList>
            <person name="Lebreton F."/>
            <person name="Valentino M.D."/>
            <person name="Duncan L.B."/>
            <person name="Zeng Q."/>
            <person name="Manson McGuire A."/>
            <person name="Earl A.M."/>
            <person name="Gilmore M.S."/>
        </authorList>
    </citation>
    <scope>NUCLEOTIDE SEQUENCE [LARGE SCALE GENOMIC DNA]</scope>
    <source>
        <strain evidence="12 13">LBD1</strain>
    </source>
</reference>
<keyword evidence="3" id="KW-0134">Cell wall</keyword>
<feature type="domain" description="Collagen binding" evidence="10">
    <location>
        <begin position="777"/>
        <end position="901"/>
    </location>
</feature>
<feature type="domain" description="Collagen binding" evidence="10">
    <location>
        <begin position="353"/>
        <end position="482"/>
    </location>
</feature>
<feature type="signal peptide" evidence="9">
    <location>
        <begin position="1"/>
        <end position="28"/>
    </location>
</feature>
<feature type="domain" description="SpaA-like prealbumin fold" evidence="11">
    <location>
        <begin position="2955"/>
        <end position="3033"/>
    </location>
</feature>
<dbReference type="PATRIC" id="fig|1408226.3.peg.1319"/>
<feature type="domain" description="SpaA-like prealbumin fold" evidence="11">
    <location>
        <begin position="1454"/>
        <end position="1530"/>
    </location>
</feature>
<feature type="domain" description="SpaA-like prealbumin fold" evidence="11">
    <location>
        <begin position="1924"/>
        <end position="2003"/>
    </location>
</feature>
<comment type="caution">
    <text evidence="12">The sequence shown here is derived from an EMBL/GenBank/DDBJ whole genome shotgun (WGS) entry which is preliminary data.</text>
</comment>
<dbReference type="Pfam" id="PF17802">
    <property type="entry name" value="SpaA"/>
    <property type="match status" value="23"/>
</dbReference>
<keyword evidence="8" id="KW-0812">Transmembrane</keyword>
<feature type="domain" description="SpaA-like prealbumin fold" evidence="11">
    <location>
        <begin position="3050"/>
        <end position="3131"/>
    </location>
</feature>
<keyword evidence="6" id="KW-0572">Peptidoglycan-anchor</keyword>
<feature type="domain" description="SpaA-like prealbumin fold" evidence="11">
    <location>
        <begin position="2392"/>
        <end position="2470"/>
    </location>
</feature>
<evidence type="ECO:0000256" key="1">
    <source>
        <dbReference type="ARBA" id="ARBA00004191"/>
    </source>
</evidence>
<feature type="domain" description="SpaA-like prealbumin fold" evidence="11">
    <location>
        <begin position="2020"/>
        <end position="2096"/>
    </location>
</feature>
<dbReference type="PANTHER" id="PTHR36108:SF13">
    <property type="entry name" value="COLOSSIN-B-RELATED"/>
    <property type="match status" value="1"/>
</dbReference>
<evidence type="ECO:0000313" key="12">
    <source>
        <dbReference type="EMBL" id="EST89591.1"/>
    </source>
</evidence>
<feature type="region of interest" description="Disordered" evidence="7">
    <location>
        <begin position="159"/>
        <end position="204"/>
    </location>
</feature>
<feature type="compositionally biased region" description="Basic and acidic residues" evidence="7">
    <location>
        <begin position="164"/>
        <end position="178"/>
    </location>
</feature>
<feature type="domain" description="SpaA-like prealbumin fold" evidence="11">
    <location>
        <begin position="1549"/>
        <end position="1635"/>
    </location>
</feature>
<comment type="subcellular location">
    <subcellularLocation>
        <location evidence="1">Secreted</location>
        <location evidence="1">Cell wall</location>
    </subcellularLocation>
</comment>
<feature type="domain" description="SpaA-like prealbumin fold" evidence="11">
    <location>
        <begin position="1737"/>
        <end position="1819"/>
    </location>
</feature>
<dbReference type="Proteomes" id="UP000018126">
    <property type="component" value="Unassembled WGS sequence"/>
</dbReference>
<dbReference type="RefSeq" id="WP_023606673.1">
    <property type="nucleotide sequence ID" value="NZ_AYSH01000017.1"/>
</dbReference>
<dbReference type="Pfam" id="PF05737">
    <property type="entry name" value="Collagen_bind"/>
    <property type="match status" value="3"/>
</dbReference>
<dbReference type="SUPFAM" id="SSF49401">
    <property type="entry name" value="Bacterial adhesins"/>
    <property type="match status" value="6"/>
</dbReference>
<keyword evidence="13" id="KW-1185">Reference proteome</keyword>
<keyword evidence="8" id="KW-0472">Membrane</keyword>
<dbReference type="InterPro" id="IPR013783">
    <property type="entry name" value="Ig-like_fold"/>
</dbReference>
<feature type="domain" description="SpaA-like prealbumin fold" evidence="11">
    <location>
        <begin position="1080"/>
        <end position="1155"/>
    </location>
</feature>
<feature type="domain" description="SpaA-like prealbumin fold" evidence="11">
    <location>
        <begin position="2579"/>
        <end position="2657"/>
    </location>
</feature>
<evidence type="ECO:0000256" key="9">
    <source>
        <dbReference type="SAM" id="SignalP"/>
    </source>
</evidence>
<feature type="domain" description="SpaA-like prealbumin fold" evidence="11">
    <location>
        <begin position="2487"/>
        <end position="2569"/>
    </location>
</feature>
<evidence type="ECO:0000256" key="2">
    <source>
        <dbReference type="ARBA" id="ARBA00007257"/>
    </source>
</evidence>
<feature type="domain" description="SpaA-like prealbumin fold" evidence="11">
    <location>
        <begin position="1263"/>
        <end position="1345"/>
    </location>
</feature>
<organism evidence="12 13">
    <name type="scientific">Vagococcus lutrae LBD1</name>
    <dbReference type="NCBI Taxonomy" id="1408226"/>
    <lineage>
        <taxon>Bacteria</taxon>
        <taxon>Bacillati</taxon>
        <taxon>Bacillota</taxon>
        <taxon>Bacilli</taxon>
        <taxon>Lactobacillales</taxon>
        <taxon>Enterococcaceae</taxon>
        <taxon>Vagococcus</taxon>
    </lineage>
</organism>
<evidence type="ECO:0000256" key="5">
    <source>
        <dbReference type="ARBA" id="ARBA00022729"/>
    </source>
</evidence>
<feature type="domain" description="SpaA-like prealbumin fold" evidence="11">
    <location>
        <begin position="1829"/>
        <end position="1908"/>
    </location>
</feature>
<evidence type="ECO:0000256" key="4">
    <source>
        <dbReference type="ARBA" id="ARBA00022525"/>
    </source>
</evidence>
<sequence length="3284" mass="364032">MKNHKWMTYVSLLVLLVQSVLSPVAVLAETLSSTEKETVLENVSLSLVDNAGTEVKEIEKDQEYRLKIQGKMNGNNLRLTLSEPFNVSNQEIVVSNSKGELIGQAQAAKQQITLNVENIEDFVDDIVFEVPVKYQPVEEKQTELLTISQLITGKQDTVNLNVKQPEKENTVSDKKETEETTSDSQDEPEVSSNDNEEKHVIKKRDGSKTYEIAADILTDIDFGQHQSAHPTIESIWNFDVFYELPQEMIDMLRDEGYTEAIYKFKLPDELQGKDMDGKLIASDGEEMGNYKVSAEGEVTITFTNFEKEDYKGTLNISATINKEIIKVPGEHEILIPIEGGDLNITIDIPSNIDESIEKKGQPNKALGADEIMWEIDINKTSSTLENAVLTDTLPPGLTWEDVEIFPMTVDVDGKILSIADTPLEGEKFDVNKETGEISFKETLNKPYRIKIKTKVDPSQEPEDGGTLTFKNKATLTSKDKTPLETEASVNVNYGKYLEKTGGKFNPKDQTTDWTIKFNHGAKNIEAGTKLEDTFGQDYMVMGDKDPEIKKYKIDDKGVLQEDGFLDPSYYEYELVEGGFEITFKKDFDFPIDINYQTGIDKNHVIKPDDKVTNEVSVGGKTGNGSGTISQGSLEKSHGNVDYKNREVEWTIRANKYGYTMKDWVLTDTFPNKGLTFIEGTMEIKLASDKGTILQKGIDYELTVTDAKDGFEIKLIGDYAETNKELLITYKTKFDRLELKDKNKKFENEAIAQWKDKNEKLHEQEAKDIFTPITESENNGFKSGSYNYQTKEITWSVVVNYNQEELIHGKITDEILNNQNFVSDSAKLFEITVPKDGKVVIDKIEKTEVTVPKVTEPSKSNNTLVVNLPTPTNQTYLLQFKTSLEGEYIAKEYENTAILEAEGRTNDQLEGKVSINNGGKTGLKNGKANEDKTLVDWTIDLNPSQSTIKEFKLVDKPSVNQLIKEDTVEIVKMSMDSQGKLTPTTENLKKGEDYTLEVSVDFETGQQTMIIEFKDKIKEAYRLTYQTDVLFLEYGDNKLSNTVEFSGFDSEMLETSVEKEITVKDYTSSGSIQATNLDFYLRKLSDDNKPLEGIIFEIYNKRGILIRKVTTDKDGYARVNKVVTGEYTVKETNKPTEYLVSGLSKDGQIITVKKEHDNKNNPVVLTNTRNIFTLTKVDEKGNAIKSGETTFSLSKDGVDLREVKTDESGKLVLRGLEKGNYELVETTAPTGYIKNPTPIKFKVTGEETEEVLLGENGKWTNYQGSVFLQKEDIHGTPLEGAKFGLFDKKTGKIIDKVTSDSKGKVSFSGIAPGEYYIQETKAAPGYLLNDQKVRFTVTNSSEKKITPKDLGVVKNYRGSITLTKTNEAKEKLAGATFIIERQLPQNKWEQIDKERTTNKEGIVIFSDLEPGVYRLVEVSAPTGYVKNTEPVEFEVKDGVAKDVVQYAKEMTNYQGSVQLIKEDDLGHGLAKAEFTLFNESDEVVHENIVSNKQGIVSVKDLAPGNYYLKEVKAPEGYQLNTTPIEFTIASEAKGKPDVLKVSEIFINYQGKFTLEKKDEKGQALKGAEFVLYQKGKSTPYRKDLVTNQEGKIVLDKLPVGDYELKEVSAPTGYITNTEVIAFEITPEATEKQQIEDSFINYQGSAKLQKVNEAGEGLAGAKFDVYLEDKVTPIATGLESDEDGNVIVRDLAPGKYYFKETQAPTGYQLNDTPIAFTIEKEAKGEPVVLDAGQLTNYQGKVVLTKVNEANDALANAIFSLYTEAGEEVAKDLTTDENGQLTVDHLSPGKYYFEETQAPTGYLLNQEKLAFEITEKSAEKEVVAVTFTNYQGSAKLQKVNQLGEVLADAVFEVVDEAGTVVADGLVSNEQGEVVVTGLAPGVYHFKETKAPVGYKLNESLSAPFEIPNEATGTLPTVEIGNFVNYQGHVTLTKIDDKKRTLEGAVFELFNAKFNEKAVVTGLRSNESGQIEVGNLPVGDYYLREVVAAPGHILNTEEIHFTISETGSEMEEKHLVFQNYLGAASLTKVNEANEGLIDAVFDVYSSETGLAVATGLESDEDGNVIVRDLAPGKYYFKETQAPTGYQLNDTPIAFTIEKEAKGDPVVLDAGQLTNYQGKVVLAKVNEANDALANAVFSLYTETGEEVAKDLTTDENGQLTVDHLAPGKYYFEETQAPTGYLLNQEKLAFEIKANSVEKEVVDVTFTNYQGSAKLQKTDEKGKGLANAKFNVYQEGEEKPVRENLESDAKGFVYVQDLAPGYYYFQETEAPAGHQLNDSKLVFKIAERTNGKPEEVTVNSLVNYQGKVILTKVNAENNVLEGAVFSLYNQDGHIIDSELKTNPSGEITVDNLEPGHYYFQETQAAPGYVLNTEKVQFEISKHATEKILTEVSLINYQGSAKLQKVNEAGEGLAGAKFDVYLEDKVTPIATGLESDEDGNVIVRDLVPGMYYFKETQAPTGYQLNDTPIAFTIEKEAKGDPVVLDAGQLTNYQGKVILTKINEAKDALANAVFSLYTEAGEEVAKDLTTDENGQLTVDHLAPGKYYFEETQAPTGYLLNQEKLAFEITAKSAEKEVVAVTFTNYQGSAKLQKVNEASEGLAGAKFDVYLEDKVTPIATSLENDEDGNVIVRDLVPGMYYFKETQAPTGYQLNDTPIAFTIEKEAKGEPVVLDAGQLTNYQGKVVLTKVNEAKDALANAVFSLYTEAGEEVAKDLTTDENGQLTVDHLAPGKYYFEETQAPTGYLLNQEKLAFEITAKSVEKEVVAVTFTNYQGSAKLQKVNQLGETLADAVFEVVDEAGTVVADNLVSNEQGEVVVTGLAPGVYHFKETQAPVGYKLNESLSAPFEIPNETTGILPTVEVGNFVNYQGHVTLTKIDDKKRTLEGAVFELFNAKLDEKAVVTGLRSNESGTIEVGNLPVGDYYLREVVAAPGHILNTEEIHFTISDTGNEMEEYQFNFYNYQGSAKLQKVNEAGEGLAGAKFDVYLEDKVTPIATGLESDEDGNVIVRDLAPGTYYFKETQAPTGYQLNDTPIAFTIEKEAKGEPVVLDAGQLTNYQGKVVLTKINEAKDALANAIFSLYTEAGEEVAKDLTTDEVGQLTVDHLAPGTYYFEETQAPTGYLLNQEKLAFEITEKSAEKEVVEVTFTNYQGSALLVKRDGRTNQTLAKATFELRRADNTLVEGYEQVLTNEHGELLLDALAPGSYQLIETQAPTGYQLDKTPVTFTVQAAEKGQPKRIELEKINHRIPEVTKDKPNKPSFLPQTNEIQSSAWLIVGLGFMAVSGYGYYRRYNR</sequence>
<keyword evidence="4" id="KW-0964">Secreted</keyword>
<accession>V6Q307</accession>
<evidence type="ECO:0000256" key="7">
    <source>
        <dbReference type="SAM" id="MobiDB-lite"/>
    </source>
</evidence>
<feature type="domain" description="SpaA-like prealbumin fold" evidence="11">
    <location>
        <begin position="1357"/>
        <end position="1440"/>
    </location>
</feature>
<dbReference type="Gene3D" id="2.60.40.740">
    <property type="match status" value="5"/>
</dbReference>
<evidence type="ECO:0000259" key="10">
    <source>
        <dbReference type="Pfam" id="PF05737"/>
    </source>
</evidence>
<dbReference type="GO" id="GO:0005518">
    <property type="term" value="F:collagen binding"/>
    <property type="evidence" value="ECO:0007669"/>
    <property type="project" value="InterPro"/>
</dbReference>
<dbReference type="Gene3D" id="2.60.40.10">
    <property type="entry name" value="Immunoglobulins"/>
    <property type="match status" value="23"/>
</dbReference>
<feature type="domain" description="SpaA-like prealbumin fold" evidence="11">
    <location>
        <begin position="1642"/>
        <end position="1720"/>
    </location>
</feature>
<dbReference type="NCBIfam" id="TIGR01167">
    <property type="entry name" value="LPXTG_anchor"/>
    <property type="match status" value="1"/>
</dbReference>
<evidence type="ECO:0000256" key="3">
    <source>
        <dbReference type="ARBA" id="ARBA00022512"/>
    </source>
</evidence>
<feature type="domain" description="SpaA-like prealbumin fold" evidence="11">
    <location>
        <begin position="2766"/>
        <end position="2844"/>
    </location>
</feature>
<feature type="domain" description="SpaA-like prealbumin fold" evidence="11">
    <location>
        <begin position="1171"/>
        <end position="1250"/>
    </location>
</feature>